<proteinExistence type="inferred from homology"/>
<comment type="subcellular location">
    <subcellularLocation>
        <location evidence="10">Cell inner membrane</location>
    </subcellularLocation>
    <subcellularLocation>
        <location evidence="2">Cell membrane</location>
        <topology evidence="2">Single-pass membrane protein</topology>
    </subcellularLocation>
</comment>
<keyword evidence="9 10" id="KW-0472">Membrane</keyword>
<evidence type="ECO:0000256" key="1">
    <source>
        <dbReference type="ARBA" id="ARBA00002254"/>
    </source>
</evidence>
<evidence type="ECO:0000256" key="7">
    <source>
        <dbReference type="ARBA" id="ARBA00022779"/>
    </source>
</evidence>
<comment type="similarity">
    <text evidence="3 10">Belongs to the FliL family.</text>
</comment>
<keyword evidence="5 10" id="KW-0145">Chemotaxis</keyword>
<keyword evidence="12" id="KW-1185">Reference proteome</keyword>
<evidence type="ECO:0000313" key="11">
    <source>
        <dbReference type="EMBL" id="ATX78568.1"/>
    </source>
</evidence>
<keyword evidence="11" id="KW-0282">Flagellum</keyword>
<keyword evidence="10" id="KW-0997">Cell inner membrane</keyword>
<dbReference type="PANTHER" id="PTHR35091">
    <property type="entry name" value="FLAGELLAR PROTEIN FLIL"/>
    <property type="match status" value="1"/>
</dbReference>
<dbReference type="KEGG" id="maes:Ga0123461_0115"/>
<feature type="transmembrane region" description="Helical" evidence="10">
    <location>
        <begin position="21"/>
        <end position="45"/>
    </location>
</feature>
<protein>
    <recommendedName>
        <fullName evidence="10">Flagellar protein FliL</fullName>
    </recommendedName>
</protein>
<dbReference type="Proteomes" id="UP000231701">
    <property type="component" value="Chromosome"/>
</dbReference>
<evidence type="ECO:0000256" key="6">
    <source>
        <dbReference type="ARBA" id="ARBA00022692"/>
    </source>
</evidence>
<dbReference type="GO" id="GO:0071978">
    <property type="term" value="P:bacterial-type flagellum-dependent swarming motility"/>
    <property type="evidence" value="ECO:0007669"/>
    <property type="project" value="TreeGrafter"/>
</dbReference>
<evidence type="ECO:0000256" key="9">
    <source>
        <dbReference type="ARBA" id="ARBA00023136"/>
    </source>
</evidence>
<reference evidence="11 12" key="1">
    <citation type="submission" date="2016-12" db="EMBL/GenBank/DDBJ databases">
        <title>Isolation and genomic insights into novel planktonic Zetaproteobacteria from stratified waters of the Chesapeake Bay.</title>
        <authorList>
            <person name="McAllister S.M."/>
            <person name="Kato S."/>
            <person name="Chan C.S."/>
            <person name="Chiu B.K."/>
            <person name="Field E.K."/>
        </authorList>
    </citation>
    <scope>NUCLEOTIDE SEQUENCE [LARGE SCALE GENOMIC DNA]</scope>
    <source>
        <strain evidence="11 12">CP-5</strain>
    </source>
</reference>
<sequence length="170" mass="19209">MADKEIENDDGQQQEEKKKSSITLVQIIIIVLLVAVLGVGGFISWKLMNLEIPVAQNEQQLAEEELPEAGPAILIDLENITVNLSDEDESRFLRAKIKLEVKDEESKLKIDTYNAQIKDLIITILSSKRFDDIRSPQGKYDLKLELVYRINALVGGESVKNMFFSDFVAQ</sequence>
<evidence type="ECO:0000256" key="3">
    <source>
        <dbReference type="ARBA" id="ARBA00008281"/>
    </source>
</evidence>
<dbReference type="InterPro" id="IPR005503">
    <property type="entry name" value="FliL"/>
</dbReference>
<dbReference type="PANTHER" id="PTHR35091:SF2">
    <property type="entry name" value="FLAGELLAR PROTEIN FLIL"/>
    <property type="match status" value="1"/>
</dbReference>
<dbReference type="GO" id="GO:0005886">
    <property type="term" value="C:plasma membrane"/>
    <property type="evidence" value="ECO:0007669"/>
    <property type="project" value="UniProtKB-SubCell"/>
</dbReference>
<dbReference type="Pfam" id="PF03748">
    <property type="entry name" value="FliL"/>
    <property type="match status" value="1"/>
</dbReference>
<organism evidence="11 12">
    <name type="scientific">Mariprofundus aestuarium</name>
    <dbReference type="NCBI Taxonomy" id="1921086"/>
    <lineage>
        <taxon>Bacteria</taxon>
        <taxon>Pseudomonadati</taxon>
        <taxon>Pseudomonadota</taxon>
        <taxon>Candidatius Mariprofundia</taxon>
        <taxon>Mariprofundales</taxon>
        <taxon>Mariprofundaceae</taxon>
        <taxon>Mariprofundus</taxon>
    </lineage>
</organism>
<comment type="function">
    <text evidence="1 10">Controls the rotational direction of flagella during chemotaxis.</text>
</comment>
<dbReference type="GO" id="GO:0009425">
    <property type="term" value="C:bacterial-type flagellum basal body"/>
    <property type="evidence" value="ECO:0007669"/>
    <property type="project" value="InterPro"/>
</dbReference>
<evidence type="ECO:0000256" key="8">
    <source>
        <dbReference type="ARBA" id="ARBA00022989"/>
    </source>
</evidence>
<gene>
    <name evidence="11" type="ORF">Ga0123461_0115</name>
</gene>
<dbReference type="OrthoDB" id="9799777at2"/>
<evidence type="ECO:0000256" key="10">
    <source>
        <dbReference type="RuleBase" id="RU364125"/>
    </source>
</evidence>
<keyword evidence="6 10" id="KW-0812">Transmembrane</keyword>
<evidence type="ECO:0000256" key="4">
    <source>
        <dbReference type="ARBA" id="ARBA00022475"/>
    </source>
</evidence>
<evidence type="ECO:0000256" key="5">
    <source>
        <dbReference type="ARBA" id="ARBA00022500"/>
    </source>
</evidence>
<keyword evidence="11" id="KW-0969">Cilium</keyword>
<keyword evidence="8 10" id="KW-1133">Transmembrane helix</keyword>
<name>A0A2K8KUX3_MARES</name>
<accession>A0A2K8KUX3</accession>
<dbReference type="EMBL" id="CP018799">
    <property type="protein sequence ID" value="ATX78568.1"/>
    <property type="molecule type" value="Genomic_DNA"/>
</dbReference>
<keyword evidence="4" id="KW-1003">Cell membrane</keyword>
<dbReference type="GO" id="GO:0006935">
    <property type="term" value="P:chemotaxis"/>
    <property type="evidence" value="ECO:0007669"/>
    <property type="project" value="UniProtKB-KW"/>
</dbReference>
<evidence type="ECO:0000313" key="12">
    <source>
        <dbReference type="Proteomes" id="UP000231701"/>
    </source>
</evidence>
<keyword evidence="11" id="KW-0966">Cell projection</keyword>
<keyword evidence="7 10" id="KW-0283">Flagellar rotation</keyword>
<dbReference type="RefSeq" id="WP_100276564.1">
    <property type="nucleotide sequence ID" value="NZ_CP018799.1"/>
</dbReference>
<dbReference type="AlphaFoldDB" id="A0A2K8KUX3"/>
<evidence type="ECO:0000256" key="2">
    <source>
        <dbReference type="ARBA" id="ARBA00004162"/>
    </source>
</evidence>